<proteinExistence type="inferred from homology"/>
<dbReference type="FunFam" id="3.40.50.720:FF:000365">
    <property type="entry name" value="Glycerol-3-phosphate dehydrogenase [NAD(+)]"/>
    <property type="match status" value="1"/>
</dbReference>
<feature type="binding site" evidence="6">
    <location>
        <begin position="281"/>
        <end position="282"/>
    </location>
    <ligand>
        <name>substrate</name>
    </ligand>
</feature>
<accession>A0A813ULA0</accession>
<feature type="domain" description="Glycerol-3-phosphate dehydrogenase NAD-dependent C-terminal" evidence="11">
    <location>
        <begin position="206"/>
        <end position="351"/>
    </location>
</feature>
<comment type="caution">
    <text evidence="12">The sequence shown here is derived from an EMBL/GenBank/DDBJ whole genome shotgun (WGS) entry which is preliminary data.</text>
</comment>
<dbReference type="GO" id="GO:0051287">
    <property type="term" value="F:NAD binding"/>
    <property type="evidence" value="ECO:0007669"/>
    <property type="project" value="UniProtKB-UniRule"/>
</dbReference>
<dbReference type="AlphaFoldDB" id="A0A813ULA0"/>
<dbReference type="InterPro" id="IPR017751">
    <property type="entry name" value="G3P_DH_NAD-dep_euk"/>
</dbReference>
<evidence type="ECO:0000259" key="11">
    <source>
        <dbReference type="Pfam" id="PF07479"/>
    </source>
</evidence>
<dbReference type="SUPFAM" id="SSF48179">
    <property type="entry name" value="6-phosphogluconate dehydrogenase C-terminal domain-like"/>
    <property type="match status" value="1"/>
</dbReference>
<feature type="binding site" evidence="7">
    <location>
        <position position="166"/>
    </location>
    <ligand>
        <name>NAD(+)</name>
        <dbReference type="ChEBI" id="CHEBI:57540"/>
    </ligand>
</feature>
<sequence length="365" mass="40996">MSSKTSADNKKKLQVAIVGSGNWGSAIASHIGEKVRSSGKDQFEEKISMWCKEEDVDGEKITELINRTHENKKYLPDHKISDNVVAIPDLKEAVKDADILVFVVPHQFLKKTCEEMKGNIKQNAFALSLIKGFYVDDKTNDILLISEVIKNTLNIDCLTMMGANIAKEVAAKVFCEATIGTKNKEHSTIIKSLIDSDKFRLRFFPDVEIIEMLGALKNIIAMIAGFSEGLECGFNTRAAILRLGLREMIEFCRLYHKESSYEIYLESCGMADLVASSLGGRNYDSAKKFVQTNKSLKEIEEEDLNGQSLQGPGTAEEVYRILKNKNLLDRFPLLRDAHLICDQKIKPKQLTDNLGNHPEFQTNQQ</sequence>
<dbReference type="Gene3D" id="1.10.1040.10">
    <property type="entry name" value="N-(1-d-carboxylethyl)-l-norvaline Dehydrogenase, domain 2"/>
    <property type="match status" value="1"/>
</dbReference>
<dbReference type="Gene3D" id="3.40.50.720">
    <property type="entry name" value="NAD(P)-binding Rossmann-like Domain"/>
    <property type="match status" value="1"/>
</dbReference>
<feature type="binding site" evidence="7">
    <location>
        <position position="281"/>
    </location>
    <ligand>
        <name>NAD(+)</name>
        <dbReference type="ChEBI" id="CHEBI:57540"/>
    </ligand>
</feature>
<keyword evidence="2 8" id="KW-0560">Oxidoreductase</keyword>
<dbReference type="EMBL" id="CAJNOQ010000699">
    <property type="protein sequence ID" value="CAF0829247.1"/>
    <property type="molecule type" value="Genomic_DNA"/>
</dbReference>
<dbReference type="GO" id="GO:0046168">
    <property type="term" value="P:glycerol-3-phosphate catabolic process"/>
    <property type="evidence" value="ECO:0007669"/>
    <property type="project" value="UniProtKB-UniRule"/>
</dbReference>
<evidence type="ECO:0000256" key="9">
    <source>
        <dbReference type="RuleBase" id="RU361243"/>
    </source>
</evidence>
<evidence type="ECO:0000256" key="6">
    <source>
        <dbReference type="PIRSR" id="PIRSR000114-2"/>
    </source>
</evidence>
<evidence type="ECO:0000256" key="1">
    <source>
        <dbReference type="ARBA" id="ARBA00011009"/>
    </source>
</evidence>
<evidence type="ECO:0000313" key="12">
    <source>
        <dbReference type="EMBL" id="CAF0829247.1"/>
    </source>
</evidence>
<dbReference type="InterPro" id="IPR011128">
    <property type="entry name" value="G3P_DH_NAD-dep_N"/>
</dbReference>
<dbReference type="PRINTS" id="PR00077">
    <property type="entry name" value="GPDHDRGNASE"/>
</dbReference>
<evidence type="ECO:0000256" key="5">
    <source>
        <dbReference type="PIRSR" id="PIRSR000114-1"/>
    </source>
</evidence>
<keyword evidence="14" id="KW-1185">Reference proteome</keyword>
<comment type="catalytic activity">
    <reaction evidence="4 9">
        <text>sn-glycerol 3-phosphate + NAD(+) = dihydroxyacetone phosphate + NADH + H(+)</text>
        <dbReference type="Rhea" id="RHEA:11092"/>
        <dbReference type="ChEBI" id="CHEBI:15378"/>
        <dbReference type="ChEBI" id="CHEBI:57540"/>
        <dbReference type="ChEBI" id="CHEBI:57597"/>
        <dbReference type="ChEBI" id="CHEBI:57642"/>
        <dbReference type="ChEBI" id="CHEBI:57945"/>
        <dbReference type="EC" id="1.1.1.8"/>
    </reaction>
</comment>
<dbReference type="InterPro" id="IPR006109">
    <property type="entry name" value="G3P_DH_NAD-dep_C"/>
</dbReference>
<dbReference type="InterPro" id="IPR008927">
    <property type="entry name" value="6-PGluconate_DH-like_C_sf"/>
</dbReference>
<dbReference type="InterPro" id="IPR013328">
    <property type="entry name" value="6PGD_dom2"/>
</dbReference>
<feature type="binding site" evidence="7">
    <location>
        <begin position="19"/>
        <end position="24"/>
    </location>
    <ligand>
        <name>NAD(+)</name>
        <dbReference type="ChEBI" id="CHEBI:57540"/>
    </ligand>
</feature>
<dbReference type="GO" id="GO:0005975">
    <property type="term" value="P:carbohydrate metabolic process"/>
    <property type="evidence" value="ECO:0007669"/>
    <property type="project" value="InterPro"/>
</dbReference>
<dbReference type="Proteomes" id="UP000663829">
    <property type="component" value="Unassembled WGS sequence"/>
</dbReference>
<feature type="binding site" evidence="7">
    <location>
        <position position="310"/>
    </location>
    <ligand>
        <name>NAD(+)</name>
        <dbReference type="ChEBI" id="CHEBI:57540"/>
    </ligand>
</feature>
<reference evidence="12" key="1">
    <citation type="submission" date="2021-02" db="EMBL/GenBank/DDBJ databases">
        <authorList>
            <person name="Nowell W R."/>
        </authorList>
    </citation>
    <scope>NUCLEOTIDE SEQUENCE</scope>
</reference>
<evidence type="ECO:0000259" key="10">
    <source>
        <dbReference type="Pfam" id="PF01210"/>
    </source>
</evidence>
<feature type="active site" description="Proton acceptor" evidence="5">
    <location>
        <position position="217"/>
    </location>
</feature>
<feature type="domain" description="Glycerol-3-phosphate dehydrogenase NAD-dependent N-terminal" evidence="10">
    <location>
        <begin position="14"/>
        <end position="186"/>
    </location>
</feature>
<protein>
    <recommendedName>
        <fullName evidence="9">Glycerol-3-phosphate dehydrogenase [NAD(+)]</fullName>
        <ecNumber evidence="9">1.1.1.8</ecNumber>
    </recommendedName>
</protein>
<dbReference type="GO" id="GO:0141152">
    <property type="term" value="F:glycerol-3-phosphate dehydrogenase (NAD+) activity"/>
    <property type="evidence" value="ECO:0007669"/>
    <property type="project" value="UniProtKB-UniRule"/>
</dbReference>
<feature type="binding site" evidence="6">
    <location>
        <position position="131"/>
    </location>
    <ligand>
        <name>substrate</name>
    </ligand>
</feature>
<organism evidence="12 14">
    <name type="scientific">Didymodactylos carnosus</name>
    <dbReference type="NCBI Taxonomy" id="1234261"/>
    <lineage>
        <taxon>Eukaryota</taxon>
        <taxon>Metazoa</taxon>
        <taxon>Spiralia</taxon>
        <taxon>Gnathifera</taxon>
        <taxon>Rotifera</taxon>
        <taxon>Eurotatoria</taxon>
        <taxon>Bdelloidea</taxon>
        <taxon>Philodinida</taxon>
        <taxon>Philodinidae</taxon>
        <taxon>Didymodactylos</taxon>
    </lineage>
</organism>
<name>A0A813ULA0_9BILA</name>
<comment type="similarity">
    <text evidence="1 8">Belongs to the NAD-dependent glycerol-3-phosphate dehydrogenase family.</text>
</comment>
<evidence type="ECO:0000256" key="3">
    <source>
        <dbReference type="ARBA" id="ARBA00023027"/>
    </source>
</evidence>
<dbReference type="GO" id="GO:0005829">
    <property type="term" value="C:cytosol"/>
    <property type="evidence" value="ECO:0007669"/>
    <property type="project" value="TreeGrafter"/>
</dbReference>
<evidence type="ECO:0000313" key="14">
    <source>
        <dbReference type="Proteomes" id="UP000663829"/>
    </source>
</evidence>
<dbReference type="Pfam" id="PF01210">
    <property type="entry name" value="NAD_Gly3P_dh_N"/>
    <property type="match status" value="1"/>
</dbReference>
<dbReference type="InterPro" id="IPR006168">
    <property type="entry name" value="G3P_DH_NAD-dep"/>
</dbReference>
<gene>
    <name evidence="12" type="ORF">GPM918_LOCUS4966</name>
    <name evidence="13" type="ORF">SRO942_LOCUS4967</name>
</gene>
<dbReference type="PIRSF" id="PIRSF000114">
    <property type="entry name" value="Glycerol-3-P_dh"/>
    <property type="match status" value="1"/>
</dbReference>
<dbReference type="GO" id="GO:0042803">
    <property type="term" value="F:protein homodimerization activity"/>
    <property type="evidence" value="ECO:0007669"/>
    <property type="project" value="InterPro"/>
</dbReference>
<dbReference type="EMBL" id="CAJOBC010000699">
    <property type="protein sequence ID" value="CAF3616289.1"/>
    <property type="molecule type" value="Genomic_DNA"/>
</dbReference>
<dbReference type="PANTHER" id="PTHR11728">
    <property type="entry name" value="GLYCEROL-3-PHOSPHATE DEHYDROGENASE"/>
    <property type="match status" value="1"/>
</dbReference>
<dbReference type="Pfam" id="PF07479">
    <property type="entry name" value="NAD_Gly3P_dh_C"/>
    <property type="match status" value="1"/>
</dbReference>
<dbReference type="InterPro" id="IPR036291">
    <property type="entry name" value="NAD(P)-bd_dom_sf"/>
</dbReference>
<evidence type="ECO:0000256" key="8">
    <source>
        <dbReference type="RuleBase" id="RU000437"/>
    </source>
</evidence>
<dbReference type="FunFam" id="1.10.1040.10:FF:000004">
    <property type="entry name" value="Glycerol-3-phosphate dehydrogenase [NAD(+)]"/>
    <property type="match status" value="1"/>
</dbReference>
<dbReference type="SUPFAM" id="SSF51735">
    <property type="entry name" value="NAD(P)-binding Rossmann-fold domains"/>
    <property type="match status" value="1"/>
</dbReference>
<evidence type="ECO:0000313" key="13">
    <source>
        <dbReference type="EMBL" id="CAF3616289.1"/>
    </source>
</evidence>
<dbReference type="EC" id="1.1.1.8" evidence="9"/>
<dbReference type="NCBIfam" id="TIGR03376">
    <property type="entry name" value="glycerol3P_DH"/>
    <property type="match status" value="1"/>
</dbReference>
<evidence type="ECO:0000256" key="2">
    <source>
        <dbReference type="ARBA" id="ARBA00023002"/>
    </source>
</evidence>
<feature type="binding site" evidence="7">
    <location>
        <position position="108"/>
    </location>
    <ligand>
        <name>NAD(+)</name>
        <dbReference type="ChEBI" id="CHEBI:57540"/>
    </ligand>
</feature>
<dbReference type="PANTHER" id="PTHR11728:SF8">
    <property type="entry name" value="GLYCEROL-3-PHOSPHATE DEHYDROGENASE [NAD(+)]-RELATED"/>
    <property type="match status" value="1"/>
</dbReference>
<dbReference type="OrthoDB" id="10263760at2759"/>
<dbReference type="Proteomes" id="UP000681722">
    <property type="component" value="Unassembled WGS sequence"/>
</dbReference>
<evidence type="ECO:0000256" key="7">
    <source>
        <dbReference type="PIRSR" id="PIRSR000114-3"/>
    </source>
</evidence>
<evidence type="ECO:0000256" key="4">
    <source>
        <dbReference type="ARBA" id="ARBA00048683"/>
    </source>
</evidence>
<keyword evidence="3 7" id="KW-0520">NAD</keyword>